<dbReference type="InterPro" id="IPR000061">
    <property type="entry name" value="Surp"/>
</dbReference>
<evidence type="ECO:0000256" key="4">
    <source>
        <dbReference type="ARBA" id="ARBA00023015"/>
    </source>
</evidence>
<dbReference type="STRING" id="4565.A0A3B6GY46"/>
<evidence type="ECO:0000313" key="9">
    <source>
        <dbReference type="EnsemblPlants" id="TraesCS3D02G257000.2"/>
    </source>
</evidence>
<keyword evidence="3" id="KW-0694">RNA-binding</keyword>
<evidence type="ECO:0000256" key="6">
    <source>
        <dbReference type="ARBA" id="ARBA00023187"/>
    </source>
</evidence>
<dbReference type="SMART" id="SM01141">
    <property type="entry name" value="DRY_EERY"/>
    <property type="match status" value="1"/>
</dbReference>
<dbReference type="InterPro" id="IPR035967">
    <property type="entry name" value="SWAP/Surp_sf"/>
</dbReference>
<dbReference type="SMART" id="SM00648">
    <property type="entry name" value="SWAP"/>
    <property type="match status" value="2"/>
</dbReference>
<dbReference type="AlphaFoldDB" id="A0A3B6GY46"/>
<evidence type="ECO:0000259" key="8">
    <source>
        <dbReference type="PROSITE" id="PS50128"/>
    </source>
</evidence>
<evidence type="ECO:0000256" key="2">
    <source>
        <dbReference type="ARBA" id="ARBA00022737"/>
    </source>
</evidence>
<dbReference type="Gramene" id="TraesCS3D03G0600500.1">
    <property type="protein sequence ID" value="TraesCS3D03G0600500.1.CDS"/>
    <property type="gene ID" value="TraesCS3D03G0600500"/>
</dbReference>
<dbReference type="Pfam" id="PF09750">
    <property type="entry name" value="DRY_EERY"/>
    <property type="match status" value="1"/>
</dbReference>
<feature type="region of interest" description="Disordered" evidence="7">
    <location>
        <begin position="658"/>
        <end position="867"/>
    </location>
</feature>
<dbReference type="Gramene" id="TraesCS3D02G257000.2">
    <property type="protein sequence ID" value="TraesCS3D02G257000.2"/>
    <property type="gene ID" value="TraesCS3D02G257000"/>
</dbReference>
<dbReference type="Gene3D" id="1.10.10.790">
    <property type="entry name" value="Surp module"/>
    <property type="match status" value="2"/>
</dbReference>
<protein>
    <recommendedName>
        <fullName evidence="8">SURP motif domain-containing protein</fullName>
    </recommendedName>
</protein>
<feature type="compositionally biased region" description="Polar residues" evidence="7">
    <location>
        <begin position="850"/>
        <end position="863"/>
    </location>
</feature>
<keyword evidence="5" id="KW-0804">Transcription</keyword>
<keyword evidence="6" id="KW-0508">mRNA splicing</keyword>
<feature type="compositionally biased region" description="Polar residues" evidence="7">
    <location>
        <begin position="484"/>
        <end position="501"/>
    </location>
</feature>
<feature type="domain" description="SURP motif" evidence="8">
    <location>
        <begin position="156"/>
        <end position="198"/>
    </location>
</feature>
<dbReference type="Pfam" id="PF01805">
    <property type="entry name" value="Surp"/>
    <property type="match status" value="2"/>
</dbReference>
<evidence type="ECO:0000313" key="10">
    <source>
        <dbReference type="Proteomes" id="UP000019116"/>
    </source>
</evidence>
<proteinExistence type="predicted"/>
<dbReference type="FunFam" id="1.10.10.790:FF:000011">
    <property type="entry name" value="Splicing factor, suppressor of white-apricot"/>
    <property type="match status" value="1"/>
</dbReference>
<dbReference type="EnsemblPlants" id="TraesCS3D02G257000.2">
    <property type="protein sequence ID" value="TraesCS3D02G257000.2"/>
    <property type="gene ID" value="TraesCS3D02G257000"/>
</dbReference>
<feature type="compositionally biased region" description="Basic residues" evidence="7">
    <location>
        <begin position="759"/>
        <end position="769"/>
    </location>
</feature>
<feature type="compositionally biased region" description="Polar residues" evidence="7">
    <location>
        <begin position="658"/>
        <end position="671"/>
    </location>
</feature>
<keyword evidence="10" id="KW-1185">Reference proteome</keyword>
<feature type="compositionally biased region" description="Basic and acidic residues" evidence="7">
    <location>
        <begin position="412"/>
        <end position="476"/>
    </location>
</feature>
<feature type="compositionally biased region" description="Polar residues" evidence="7">
    <location>
        <begin position="570"/>
        <end position="584"/>
    </location>
</feature>
<organism evidence="9">
    <name type="scientific">Triticum aestivum</name>
    <name type="common">Wheat</name>
    <dbReference type="NCBI Taxonomy" id="4565"/>
    <lineage>
        <taxon>Eukaryota</taxon>
        <taxon>Viridiplantae</taxon>
        <taxon>Streptophyta</taxon>
        <taxon>Embryophyta</taxon>
        <taxon>Tracheophyta</taxon>
        <taxon>Spermatophyta</taxon>
        <taxon>Magnoliopsida</taxon>
        <taxon>Liliopsida</taxon>
        <taxon>Poales</taxon>
        <taxon>Poaceae</taxon>
        <taxon>BOP clade</taxon>
        <taxon>Pooideae</taxon>
        <taxon>Triticodae</taxon>
        <taxon>Triticeae</taxon>
        <taxon>Triticinae</taxon>
        <taxon>Triticum</taxon>
    </lineage>
</organism>
<keyword evidence="2" id="KW-0677">Repeat</keyword>
<dbReference type="PaxDb" id="4565-Traes_3DL_097882101.1"/>
<feature type="compositionally biased region" description="Basic and acidic residues" evidence="7">
    <location>
        <begin position="770"/>
        <end position="787"/>
    </location>
</feature>
<feature type="compositionally biased region" description="Basic and acidic residues" evidence="7">
    <location>
        <begin position="797"/>
        <end position="806"/>
    </location>
</feature>
<reference evidence="9" key="1">
    <citation type="submission" date="2018-08" db="EMBL/GenBank/DDBJ databases">
        <authorList>
            <person name="Rossello M."/>
        </authorList>
    </citation>
    <scope>NUCLEOTIDE SEQUENCE [LARGE SCALE GENOMIC DNA]</scope>
    <source>
        <strain evidence="9">cv. Chinese Spring</strain>
    </source>
</reference>
<evidence type="ECO:0000256" key="1">
    <source>
        <dbReference type="ARBA" id="ARBA00022664"/>
    </source>
</evidence>
<dbReference type="InterPro" id="IPR040397">
    <property type="entry name" value="SWAP"/>
</dbReference>
<keyword evidence="1" id="KW-0507">mRNA processing</keyword>
<dbReference type="Proteomes" id="UP000019116">
    <property type="component" value="Chromosome 3D"/>
</dbReference>
<feature type="compositionally biased region" description="Acidic residues" evidence="7">
    <location>
        <begin position="729"/>
        <end position="738"/>
    </location>
</feature>
<keyword evidence="4" id="KW-0805">Transcription regulation</keyword>
<dbReference type="PANTHER" id="PTHR13161:SF15">
    <property type="entry name" value="SPLICING FACTOR, SUPPRESSOR OF WHITE-APRICOT HOMOLOG"/>
    <property type="match status" value="1"/>
</dbReference>
<dbReference type="SUPFAM" id="SSF109905">
    <property type="entry name" value="Surp module (SWAP domain)"/>
    <property type="match status" value="2"/>
</dbReference>
<dbReference type="PROSITE" id="PS50128">
    <property type="entry name" value="SURP"/>
    <property type="match status" value="2"/>
</dbReference>
<evidence type="ECO:0000256" key="3">
    <source>
        <dbReference type="ARBA" id="ARBA00022884"/>
    </source>
</evidence>
<evidence type="ECO:0000256" key="5">
    <source>
        <dbReference type="ARBA" id="ARBA00023163"/>
    </source>
</evidence>
<dbReference type="GO" id="GO:0000395">
    <property type="term" value="P:mRNA 5'-splice site recognition"/>
    <property type="evidence" value="ECO:0000318"/>
    <property type="project" value="GO_Central"/>
</dbReference>
<dbReference type="PANTHER" id="PTHR13161">
    <property type="entry name" value="SPLICING FACTOR SUPPRESSOR OF WHITE APRICOT"/>
    <property type="match status" value="1"/>
</dbReference>
<evidence type="ECO:0000256" key="7">
    <source>
        <dbReference type="SAM" id="MobiDB-lite"/>
    </source>
</evidence>
<feature type="compositionally biased region" description="Basic residues" evidence="7">
    <location>
        <begin position="807"/>
        <end position="821"/>
    </location>
</feature>
<sequence>MDLQIVGRHALLFDDDAAAEVVNSGGSLVPWSAAGAADLLLDRHDVRHLLDRVPPRSNRAYSVALLSTPSPDGVSEAELDRERFLDLTAGVGTGDASPSGNGTDTGQASYNAVAFSYGGPAGSDDPNDSISSYRPSFPVSESLLNKLPPSEKVHQIIARTALFVSEHGGQSEIVLRVKQGSNPTFGFLMPDHHLHSYFRYIVDHPQLLKDGSDADTNKGNKIVMGESENAASSSGALSLLGAVYESGDEDECVLPASSKGKDPGNDALHDNVHKGSSFLVHDNEVKKDQTVTIEAATLVKDKPIFTKKNPTIAGNSIVAAQREKVKDAMTVLTTSTKSDNSKLGVSDTKEMILEPPSFLKGTMEKIVEFILRNGKEFEQKLIEQDRMTGRFPFLLPSNPYHSYYLRMLQETQESKSRGGSSEHRDRRSSSERQDRRSSSERRDRRSSERKDRRSMERKDRSSSDLRESGHDKEVTKSKGRGSANKDSSTSDRSSAEPSQKQLSDKQGEGKFQLFTGGAKKELPRTVTADEAAAIVMAATRGLGPANPQPNTLKDTSDIRHIQGSGAVSKPASNSEPGTSVTSSDQLKKEGIGIIDDDWITNTIAKAVAVAASKEADSSEASMTNEQKLKAERLRRARMFTSIIKGGGNKSDLVTSEITNESARAAPANSNLPVPPEPLATEREGSSVRFEREGSSVRFEREGSNMLKQEKDSDDEQNRARKYRKHHPESDEDKDDLEEESYKHSRKRHRSERSRGHSKDAHRHKHKQHSKEREYRHDHSSSEDELRSSKSRHRHRDDHHYVEDDEHRRHRRSHRSGSKRKHKDDGYLNEQTLGRVEASQNTPEHRHGSEQPPSDTAQSSQAVTQVPDELKAKIRAMLLETL</sequence>
<feature type="domain" description="SURP motif" evidence="8">
    <location>
        <begin position="362"/>
        <end position="404"/>
    </location>
</feature>
<feature type="region of interest" description="Disordered" evidence="7">
    <location>
        <begin position="563"/>
        <end position="587"/>
    </location>
</feature>
<dbReference type="OrthoDB" id="5836667at2759"/>
<accession>A0A3B6GY46</accession>
<name>A0A3B6GY46_WHEAT</name>
<feature type="region of interest" description="Disordered" evidence="7">
    <location>
        <begin position="411"/>
        <end position="524"/>
    </location>
</feature>
<dbReference type="GO" id="GO:0003723">
    <property type="term" value="F:RNA binding"/>
    <property type="evidence" value="ECO:0007669"/>
    <property type="project" value="UniProtKB-KW"/>
</dbReference>
<reference evidence="9" key="2">
    <citation type="submission" date="2018-10" db="UniProtKB">
        <authorList>
            <consortium name="EnsemblPlants"/>
        </authorList>
    </citation>
    <scope>IDENTIFICATION</scope>
</reference>
<dbReference type="InterPro" id="IPR019147">
    <property type="entry name" value="SWAP_N_domain"/>
</dbReference>
<feature type="compositionally biased region" description="Basic and acidic residues" evidence="7">
    <location>
        <begin position="679"/>
        <end position="718"/>
    </location>
</feature>